<dbReference type="EMBL" id="JBEDUW010000200">
    <property type="protein sequence ID" value="KAK9904401.1"/>
    <property type="molecule type" value="Genomic_DNA"/>
</dbReference>
<feature type="transmembrane region" description="Helical" evidence="1">
    <location>
        <begin position="20"/>
        <end position="40"/>
    </location>
</feature>
<keyword evidence="1" id="KW-1133">Transmembrane helix</keyword>
<protein>
    <submittedName>
        <fullName evidence="2">Uncharacterized protein</fullName>
    </submittedName>
</protein>
<evidence type="ECO:0000313" key="2">
    <source>
        <dbReference type="EMBL" id="KAK9904401.1"/>
    </source>
</evidence>
<dbReference type="AlphaFoldDB" id="A0AAW1VP89"/>
<keyword evidence="3" id="KW-1185">Reference proteome</keyword>
<keyword evidence="1" id="KW-0812">Transmembrane</keyword>
<organism evidence="2 3">
    <name type="scientific">Rubus argutus</name>
    <name type="common">Southern blackberry</name>
    <dbReference type="NCBI Taxonomy" id="59490"/>
    <lineage>
        <taxon>Eukaryota</taxon>
        <taxon>Viridiplantae</taxon>
        <taxon>Streptophyta</taxon>
        <taxon>Embryophyta</taxon>
        <taxon>Tracheophyta</taxon>
        <taxon>Spermatophyta</taxon>
        <taxon>Magnoliopsida</taxon>
        <taxon>eudicotyledons</taxon>
        <taxon>Gunneridae</taxon>
        <taxon>Pentapetalae</taxon>
        <taxon>rosids</taxon>
        <taxon>fabids</taxon>
        <taxon>Rosales</taxon>
        <taxon>Rosaceae</taxon>
        <taxon>Rosoideae</taxon>
        <taxon>Rosoideae incertae sedis</taxon>
        <taxon>Rubus</taxon>
    </lineage>
</organism>
<evidence type="ECO:0000313" key="3">
    <source>
        <dbReference type="Proteomes" id="UP001457282"/>
    </source>
</evidence>
<dbReference type="Proteomes" id="UP001457282">
    <property type="component" value="Unassembled WGS sequence"/>
</dbReference>
<comment type="caution">
    <text evidence="2">The sequence shown here is derived from an EMBL/GenBank/DDBJ whole genome shotgun (WGS) entry which is preliminary data.</text>
</comment>
<accession>A0AAW1VP89</accession>
<proteinExistence type="predicted"/>
<gene>
    <name evidence="2" type="ORF">M0R45_000767</name>
</gene>
<sequence>MPSSGSSNSNNAETPSNIKIVISVLAFLGFLVFLVAGLIYMSHKYSPSPSDIIVRLHSLTVKHLFRVRGASPLLAIWDANVSIHNHRDSKDPYRDKDMNIIVRDLQSILYYKDHGVSCAMHAKPMLEIKSEKWGMVRLEFKAQNCGIKDNSKVVDKFERKMREERRRGHLRMSMKMNMVVSTDFLQSPNSTGRYWRTDVRCSHEFDVVYVHGIRKGRMVGHDLNLGYHKCNFDTKMIHSQHTDG</sequence>
<evidence type="ECO:0000256" key="1">
    <source>
        <dbReference type="SAM" id="Phobius"/>
    </source>
</evidence>
<name>A0AAW1VP89_RUBAR</name>
<reference evidence="2 3" key="1">
    <citation type="journal article" date="2023" name="G3 (Bethesda)">
        <title>A chromosome-length genome assembly and annotation of blackberry (Rubus argutus, cv. 'Hillquist').</title>
        <authorList>
            <person name="Bruna T."/>
            <person name="Aryal R."/>
            <person name="Dudchenko O."/>
            <person name="Sargent D.J."/>
            <person name="Mead D."/>
            <person name="Buti M."/>
            <person name="Cavallini A."/>
            <person name="Hytonen T."/>
            <person name="Andres J."/>
            <person name="Pham M."/>
            <person name="Weisz D."/>
            <person name="Mascagni F."/>
            <person name="Usai G."/>
            <person name="Natali L."/>
            <person name="Bassil N."/>
            <person name="Fernandez G.E."/>
            <person name="Lomsadze A."/>
            <person name="Armour M."/>
            <person name="Olukolu B."/>
            <person name="Poorten T."/>
            <person name="Britton C."/>
            <person name="Davik J."/>
            <person name="Ashrafi H."/>
            <person name="Aiden E.L."/>
            <person name="Borodovsky M."/>
            <person name="Worthington M."/>
        </authorList>
    </citation>
    <scope>NUCLEOTIDE SEQUENCE [LARGE SCALE GENOMIC DNA]</scope>
    <source>
        <strain evidence="2">PI 553951</strain>
    </source>
</reference>
<keyword evidence="1" id="KW-0472">Membrane</keyword>